<feature type="transmembrane region" description="Helical" evidence="10">
    <location>
        <begin position="917"/>
        <end position="940"/>
    </location>
</feature>
<dbReference type="OrthoDB" id="3352408at2759"/>
<feature type="transmembrane region" description="Helical" evidence="10">
    <location>
        <begin position="113"/>
        <end position="132"/>
    </location>
</feature>
<evidence type="ECO:0000256" key="7">
    <source>
        <dbReference type="ARBA" id="ARBA00022989"/>
    </source>
</evidence>
<dbReference type="SFLD" id="SFLDF00027">
    <property type="entry name" value="p-type_atpase"/>
    <property type="match status" value="1"/>
</dbReference>
<evidence type="ECO:0000256" key="8">
    <source>
        <dbReference type="ARBA" id="ARBA00023136"/>
    </source>
</evidence>
<evidence type="ECO:0000256" key="10">
    <source>
        <dbReference type="SAM" id="Phobius"/>
    </source>
</evidence>
<evidence type="ECO:0000256" key="9">
    <source>
        <dbReference type="SAM" id="MobiDB-lite"/>
    </source>
</evidence>
<dbReference type="InterPro" id="IPR006068">
    <property type="entry name" value="ATPase_P-typ_cation-transptr_C"/>
</dbReference>
<keyword evidence="13" id="KW-1185">Reference proteome</keyword>
<dbReference type="InterPro" id="IPR008250">
    <property type="entry name" value="ATPase_P-typ_transduc_dom_A_sf"/>
</dbReference>
<dbReference type="NCBIfam" id="TIGR01494">
    <property type="entry name" value="ATPase_P-type"/>
    <property type="match status" value="2"/>
</dbReference>
<dbReference type="PANTHER" id="PTHR43294:SF21">
    <property type="entry name" value="CATION TRANSPORTING ATPASE"/>
    <property type="match status" value="1"/>
</dbReference>
<sequence length="1164" mass="126332">MENQIGAKAERPAAGGEDFSDKALKTLSLDELVKRTRTSVNTSDLDVSSGLKPEEAEERLRNDGKNCMTPKPPVPLWKRFGKHLLDPMLVLLDFAGVLSIATALSTPGDTTDLYLGILLFILVVCTAGLSFFQEGQAESAMQGFQKMMPQNACVRRGGVQTTINAVDLVRGDIVILSTGDRVPADVALLTARGLRIDMSSMTGESLPVKMCSILEPPAAGESIALSGSQVMAGNGTGIVVRTGDRCTIGQIASLANQASTTESTLRRNVEHFVKLIAALAIVMAAAMFIVTIIQQGTKNILQRIVSSFIVVLVANVPEVTAPSHFQGRRLIAATKGLPAAVSGCLAVAARRMAAKNVLVKRLEVLDTLGAVTTICTDKTGTLTQNHMAVACLFYEGEVQPADSLSHPRHLKELKSAEQLHGLFDICFSNDPLHCTIVFSALCNQATATDFVQIEEAPAETKLTAARTQDVRIDMVKRAGSGRTGKAPDAERHGSLVLGMAESSDNVARFKSSPVLIDDVTIKRVRTMPIGKQDFTNINRAEAPVPTRGKADALRKQTRVPRERDVVAGNASDVAMFCFAERYVDVMELRQEIRTIFMVPFSSERKWMATIHGVPAADRTNRTSKHLLIVKGALERILPKCKLVLKKGAVVPLTPDAIAEVESACGDFARRGERVLVMAMATLPAQPDSFSYTFEEDEAGNIKSNFTIDNLTLISCLALHDPPKVGVADAVLKCQRAGIRVIMITGDHPATAEAIARHVNIIKHYHTREEIAAMNLDGQSGDVELAGAAVVTGAEMESMTDQQWDELLSMHEIVFARTSPMNKLEIVTRLQAKGEICAMTGGTHYVGIRLHSPADSDFLDGVNDSPALRRADIGIAMGLRGHDVARDAADVVLVDDDFCTIVNGIEEGRLIFDNLRKIIAYTLTHLVAEVAAIAITLLAGLPPGLNSFMILSIDLGTEVCPSLSLSYETAEDAIMQRPPRDDKVDRLVSIPLFLYMYVWAGIPVAMLSIGAYLLVFQSHGIPLSELVHTSYFQPGCGPLLIGSTVFSEADQQYILSSAQSAFLGTIVLSQFWHIFHVKTRVNSIFEHGVFNNRLMNAGVLVELGLVIAIVYVPFMNSAFGTAYGGQTELWTMNLVSAVYLTGFNEFRKYMLRKDLTSTFSHWMGW</sequence>
<dbReference type="GO" id="GO:0016887">
    <property type="term" value="F:ATP hydrolysis activity"/>
    <property type="evidence" value="ECO:0007669"/>
    <property type="project" value="InterPro"/>
</dbReference>
<dbReference type="GO" id="GO:0030007">
    <property type="term" value="P:intracellular potassium ion homeostasis"/>
    <property type="evidence" value="ECO:0007669"/>
    <property type="project" value="TreeGrafter"/>
</dbReference>
<dbReference type="InterPro" id="IPR044492">
    <property type="entry name" value="P_typ_ATPase_HD_dom"/>
</dbReference>
<dbReference type="GO" id="GO:0005524">
    <property type="term" value="F:ATP binding"/>
    <property type="evidence" value="ECO:0007669"/>
    <property type="project" value="UniProtKB-KW"/>
</dbReference>
<feature type="transmembrane region" description="Helical" evidence="10">
    <location>
        <begin position="1093"/>
        <end position="1113"/>
    </location>
</feature>
<dbReference type="InterPro" id="IPR023214">
    <property type="entry name" value="HAD_sf"/>
</dbReference>
<dbReference type="InterPro" id="IPR023299">
    <property type="entry name" value="ATPase_P-typ_cyto_dom_N"/>
</dbReference>
<feature type="transmembrane region" description="Helical" evidence="10">
    <location>
        <begin position="1128"/>
        <end position="1145"/>
    </location>
</feature>
<dbReference type="SMART" id="SM00831">
    <property type="entry name" value="Cation_ATPase_N"/>
    <property type="match status" value="1"/>
</dbReference>
<dbReference type="InterPro" id="IPR001757">
    <property type="entry name" value="P_typ_ATPase"/>
</dbReference>
<dbReference type="SUPFAM" id="SSF81665">
    <property type="entry name" value="Calcium ATPase, transmembrane domain M"/>
    <property type="match status" value="1"/>
</dbReference>
<reference evidence="12 13" key="1">
    <citation type="submission" date="2015-02" db="EMBL/GenBank/DDBJ databases">
        <authorList>
            <person name="Chooi Y.-H."/>
        </authorList>
    </citation>
    <scope>NUCLEOTIDE SEQUENCE [LARGE SCALE GENOMIC DNA]</scope>
    <source>
        <strain evidence="12">E3</strain>
    </source>
</reference>
<dbReference type="GO" id="GO:0005886">
    <property type="term" value="C:plasma membrane"/>
    <property type="evidence" value="ECO:0007669"/>
    <property type="project" value="UniProtKB-SubCell"/>
</dbReference>
<evidence type="ECO:0000256" key="6">
    <source>
        <dbReference type="ARBA" id="ARBA00022967"/>
    </source>
</evidence>
<keyword evidence="7 10" id="KW-1133">Transmembrane helix</keyword>
<dbReference type="Pfam" id="PF13246">
    <property type="entry name" value="Cation_ATPase"/>
    <property type="match status" value="1"/>
</dbReference>
<evidence type="ECO:0000313" key="12">
    <source>
        <dbReference type="EMBL" id="CEP02260.1"/>
    </source>
</evidence>
<dbReference type="SFLD" id="SFLDS00003">
    <property type="entry name" value="Haloacid_Dehalogenase"/>
    <property type="match status" value="1"/>
</dbReference>
<comment type="subcellular location">
    <subcellularLocation>
        <location evidence="1">Cell membrane</location>
        <topology evidence="1">Multi-pass membrane protein</topology>
    </subcellularLocation>
</comment>
<dbReference type="PRINTS" id="PR00121">
    <property type="entry name" value="NAKATPASE"/>
</dbReference>
<name>A0A0G4J3Y0_PLABS</name>
<dbReference type="InterPro" id="IPR050510">
    <property type="entry name" value="Cation_transp_ATPase_P-type"/>
</dbReference>
<dbReference type="GO" id="GO:0006883">
    <property type="term" value="P:intracellular sodium ion homeostasis"/>
    <property type="evidence" value="ECO:0007669"/>
    <property type="project" value="TreeGrafter"/>
</dbReference>
<dbReference type="PROSITE" id="PS00154">
    <property type="entry name" value="ATPASE_E1_E2"/>
    <property type="match status" value="1"/>
</dbReference>
<evidence type="ECO:0000259" key="11">
    <source>
        <dbReference type="SMART" id="SM00831"/>
    </source>
</evidence>
<dbReference type="SFLD" id="SFLDG00002">
    <property type="entry name" value="C1.7:_P-type_atpase_like"/>
    <property type="match status" value="1"/>
</dbReference>
<accession>A0A0G4J3Y0</accession>
<dbReference type="GO" id="GO:0005391">
    <property type="term" value="F:P-type sodium:potassium-exchanging transporter activity"/>
    <property type="evidence" value="ECO:0007669"/>
    <property type="project" value="TreeGrafter"/>
</dbReference>
<evidence type="ECO:0000256" key="1">
    <source>
        <dbReference type="ARBA" id="ARBA00004651"/>
    </source>
</evidence>
<evidence type="ECO:0000256" key="2">
    <source>
        <dbReference type="ARBA" id="ARBA00022475"/>
    </source>
</evidence>
<gene>
    <name evidence="12" type="ORF">PBRA_002525</name>
</gene>
<keyword evidence="4" id="KW-0547">Nucleotide-binding</keyword>
<dbReference type="PANTHER" id="PTHR43294">
    <property type="entry name" value="SODIUM/POTASSIUM-TRANSPORTING ATPASE SUBUNIT ALPHA"/>
    <property type="match status" value="1"/>
</dbReference>
<dbReference type="Gene3D" id="3.40.1110.10">
    <property type="entry name" value="Calcium-transporting ATPase, cytoplasmic domain N"/>
    <property type="match status" value="2"/>
</dbReference>
<dbReference type="InterPro" id="IPR018303">
    <property type="entry name" value="ATPase_P-typ_P_site"/>
</dbReference>
<dbReference type="Gene3D" id="1.20.1110.10">
    <property type="entry name" value="Calcium-transporting ATPase, transmembrane domain"/>
    <property type="match status" value="2"/>
</dbReference>
<organism evidence="12 13">
    <name type="scientific">Plasmodiophora brassicae</name>
    <name type="common">Clubroot disease agent</name>
    <dbReference type="NCBI Taxonomy" id="37360"/>
    <lineage>
        <taxon>Eukaryota</taxon>
        <taxon>Sar</taxon>
        <taxon>Rhizaria</taxon>
        <taxon>Endomyxa</taxon>
        <taxon>Phytomyxea</taxon>
        <taxon>Plasmodiophorida</taxon>
        <taxon>Plasmodiophoridae</taxon>
        <taxon>Plasmodiophora</taxon>
    </lineage>
</organism>
<dbReference type="GO" id="GO:1990573">
    <property type="term" value="P:potassium ion import across plasma membrane"/>
    <property type="evidence" value="ECO:0007669"/>
    <property type="project" value="TreeGrafter"/>
</dbReference>
<keyword evidence="3 10" id="KW-0812">Transmembrane</keyword>
<feature type="compositionally biased region" description="Basic and acidic residues" evidence="9">
    <location>
        <begin position="52"/>
        <end position="64"/>
    </location>
</feature>
<protein>
    <recommendedName>
        <fullName evidence="11">Cation-transporting P-type ATPase N-terminal domain-containing protein</fullName>
    </recommendedName>
</protein>
<evidence type="ECO:0000256" key="4">
    <source>
        <dbReference type="ARBA" id="ARBA00022741"/>
    </source>
</evidence>
<feature type="transmembrane region" description="Helical" evidence="10">
    <location>
        <begin position="991"/>
        <end position="1014"/>
    </location>
</feature>
<dbReference type="AlphaFoldDB" id="A0A0G4J3Y0"/>
<dbReference type="Pfam" id="PF00689">
    <property type="entry name" value="Cation_ATPase_C"/>
    <property type="match status" value="1"/>
</dbReference>
<proteinExistence type="predicted"/>
<dbReference type="EMBL" id="CDSF01000122">
    <property type="protein sequence ID" value="CEP02260.1"/>
    <property type="molecule type" value="Genomic_DNA"/>
</dbReference>
<keyword evidence="8 10" id="KW-0472">Membrane</keyword>
<keyword evidence="6" id="KW-1278">Translocase</keyword>
<dbReference type="SUPFAM" id="SSF56784">
    <property type="entry name" value="HAD-like"/>
    <property type="match status" value="1"/>
</dbReference>
<dbReference type="OMA" id="ASRFNWG"/>
<dbReference type="SUPFAM" id="SSF81660">
    <property type="entry name" value="Metal cation-transporting ATPase, ATP-binding domain N"/>
    <property type="match status" value="1"/>
</dbReference>
<evidence type="ECO:0000256" key="3">
    <source>
        <dbReference type="ARBA" id="ARBA00022692"/>
    </source>
</evidence>
<evidence type="ECO:0000256" key="5">
    <source>
        <dbReference type="ARBA" id="ARBA00022840"/>
    </source>
</evidence>
<dbReference type="Pfam" id="PF00690">
    <property type="entry name" value="Cation_ATPase_N"/>
    <property type="match status" value="1"/>
</dbReference>
<dbReference type="STRING" id="37360.A0A0G4J3Y0"/>
<dbReference type="PRINTS" id="PR00119">
    <property type="entry name" value="CATATPASE"/>
</dbReference>
<dbReference type="GO" id="GO:1902600">
    <property type="term" value="P:proton transmembrane transport"/>
    <property type="evidence" value="ECO:0007669"/>
    <property type="project" value="TreeGrafter"/>
</dbReference>
<dbReference type="InterPro" id="IPR004014">
    <property type="entry name" value="ATPase_P-typ_cation-transptr_N"/>
</dbReference>
<dbReference type="Proteomes" id="UP000039324">
    <property type="component" value="Unassembled WGS sequence"/>
</dbReference>
<evidence type="ECO:0000313" key="13">
    <source>
        <dbReference type="Proteomes" id="UP000039324"/>
    </source>
</evidence>
<dbReference type="GO" id="GO:0036376">
    <property type="term" value="P:sodium ion export across plasma membrane"/>
    <property type="evidence" value="ECO:0007669"/>
    <property type="project" value="TreeGrafter"/>
</dbReference>
<feature type="transmembrane region" description="Helical" evidence="10">
    <location>
        <begin position="88"/>
        <end position="107"/>
    </location>
</feature>
<feature type="region of interest" description="Disordered" evidence="9">
    <location>
        <begin position="39"/>
        <end position="67"/>
    </location>
</feature>
<dbReference type="InterPro" id="IPR023298">
    <property type="entry name" value="ATPase_P-typ_TM_dom_sf"/>
</dbReference>
<dbReference type="SUPFAM" id="SSF81653">
    <property type="entry name" value="Calcium ATPase, transduction domain A"/>
    <property type="match status" value="1"/>
</dbReference>
<dbReference type="Gene3D" id="3.40.50.1000">
    <property type="entry name" value="HAD superfamily/HAD-like"/>
    <property type="match status" value="2"/>
</dbReference>
<feature type="transmembrane region" description="Helical" evidence="10">
    <location>
        <begin position="272"/>
        <end position="294"/>
    </location>
</feature>
<dbReference type="InterPro" id="IPR036412">
    <property type="entry name" value="HAD-like_sf"/>
</dbReference>
<keyword evidence="5" id="KW-0067">ATP-binding</keyword>
<dbReference type="Pfam" id="PF00122">
    <property type="entry name" value="E1-E2_ATPase"/>
    <property type="match status" value="1"/>
</dbReference>
<feature type="domain" description="Cation-transporting P-type ATPase N-terminal" evidence="11">
    <location>
        <begin position="23"/>
        <end position="104"/>
    </location>
</feature>
<keyword evidence="2" id="KW-1003">Cell membrane</keyword>
<dbReference type="InterPro" id="IPR059000">
    <property type="entry name" value="ATPase_P-type_domA"/>
</dbReference>
<dbReference type="Gene3D" id="2.70.150.10">
    <property type="entry name" value="Calcium-transporting ATPase, cytoplasmic transduction domain A"/>
    <property type="match status" value="1"/>
</dbReference>